<dbReference type="EMBL" id="AJSX01000007">
    <property type="protein sequence ID" value="EIJ71550.1"/>
    <property type="molecule type" value="Genomic_DNA"/>
</dbReference>
<dbReference type="Proteomes" id="UP000006457">
    <property type="component" value="Unassembled WGS sequence"/>
</dbReference>
<comment type="caution">
    <text evidence="1">The sequence shown here is derived from an EMBL/GenBank/DDBJ whole genome shotgun (WGS) entry which is preliminary data.</text>
</comment>
<accession>I3DIK7</accession>
<evidence type="ECO:0000313" key="1">
    <source>
        <dbReference type="EMBL" id="EIJ71550.1"/>
    </source>
</evidence>
<dbReference type="AlphaFoldDB" id="I3DIK7"/>
<reference evidence="1 2" key="1">
    <citation type="submission" date="2012-03" db="EMBL/GenBank/DDBJ databases">
        <authorList>
            <person name="Harkins D.M."/>
            <person name="Madupu R."/>
            <person name="Durkin A.S."/>
            <person name="Torralba M."/>
            <person name="Methe B."/>
            <person name="Sutton G.G."/>
            <person name="Nelson K.E."/>
        </authorList>
    </citation>
    <scope>NUCLEOTIDE SEQUENCE [LARGE SCALE GENOMIC DNA]</scope>
    <source>
        <strain evidence="1 2">CCUG 2042</strain>
    </source>
</reference>
<proteinExistence type="predicted"/>
<sequence>MLLVYVDLVQQSSSLSRYKSAVKKCEFLTALLSFSTKKT</sequence>
<gene>
    <name evidence="1" type="ORF">HMPREF1052_0158</name>
</gene>
<organism evidence="1 2">
    <name type="scientific">Pasteurella bettyae CCUG 2042</name>
    <dbReference type="NCBI Taxonomy" id="1095749"/>
    <lineage>
        <taxon>Bacteria</taxon>
        <taxon>Pseudomonadati</taxon>
        <taxon>Pseudomonadota</taxon>
        <taxon>Gammaproteobacteria</taxon>
        <taxon>Pasteurellales</taxon>
        <taxon>Pasteurellaceae</taxon>
        <taxon>Pasteurella</taxon>
    </lineage>
</organism>
<name>I3DIK7_9PAST</name>
<protein>
    <submittedName>
        <fullName evidence="1">Uncharacterized protein</fullName>
    </submittedName>
</protein>
<evidence type="ECO:0000313" key="2">
    <source>
        <dbReference type="Proteomes" id="UP000006457"/>
    </source>
</evidence>
<keyword evidence="2" id="KW-1185">Reference proteome</keyword>